<sequence length="715" mass="74238">MEHGTTGRRGTRGGPTLRGPLTVLGTLVVIGLEFVLLFGVHLRSSPVADQQVVVAEVAGALGAGADVDLAAAADRLAAAGADPAQVQDLRTADGDSARSRVAALATELADEDAALDVQAGLAYGGMLVLASAGWMVWFRRLVARHRRLQAEVTEQAAIAAGESRLAALVRRSADVVVVLGTDGRITYATDSAAGMFGVPVTALVGSGVHEHLRRADAEALVALLDARPEADAEVAFRLARAGGRAVHVEGVLTNLLDDPAVTGLVLTLRDVTGRVALEEQLTHQALHDPLTGLSNRRLFGDRLEHGLRRRGQRELTVVLCDLDGFADVNERFGHAVGDALLVEVAARLAEVAREGDTVARLGGDEFALLLEDTGPDGAREVAERIHARLAAPVVLAGRTVDVGAGIGLAAAGAAGATGEELLQHAGVAVHHAKDGGRGGTAVYDPTLHSAALERLQLRADLERAVGAGELVLHFQPSVVLGEDGGPAPVHGFEALVRWQHPTRGLLAPVHFVPLAEESGLVVPLGTWVLREACRAAVALHRPGRAPAVMSVNVAVAQLAAPGFVELVQAALADSGLAPHLLVLEITETAVLAGADVVAPLLARLRSTGIRIAVDDFGTGYSSLSYLRDLPVDVLKVDKSFVDRVVDDEQGASVARAIISLARSLGLETVAEGVEEPAQAAWLTAAGATYGQGYLWSRPVPLAEASALLEEPALAV</sequence>
<dbReference type="CDD" id="cd00130">
    <property type="entry name" value="PAS"/>
    <property type="match status" value="1"/>
</dbReference>
<dbReference type="PANTHER" id="PTHR44757">
    <property type="entry name" value="DIGUANYLATE CYCLASE DGCP"/>
    <property type="match status" value="1"/>
</dbReference>
<dbReference type="InterPro" id="IPR043128">
    <property type="entry name" value="Rev_trsase/Diguanyl_cyclase"/>
</dbReference>
<dbReference type="InterPro" id="IPR013656">
    <property type="entry name" value="PAS_4"/>
</dbReference>
<dbReference type="STRING" id="1960309.SAMN03159343_1275"/>
<dbReference type="PROSITE" id="PS50887">
    <property type="entry name" value="GGDEF"/>
    <property type="match status" value="1"/>
</dbReference>
<dbReference type="NCBIfam" id="TIGR00254">
    <property type="entry name" value="GGDEF"/>
    <property type="match status" value="1"/>
</dbReference>
<feature type="domain" description="EAL" evidence="3">
    <location>
        <begin position="454"/>
        <end position="712"/>
    </location>
</feature>
<dbReference type="SUPFAM" id="SSF55785">
    <property type="entry name" value="PYP-like sensor domain (PAS domain)"/>
    <property type="match status" value="1"/>
</dbReference>
<proteinExistence type="predicted"/>
<dbReference type="Gene3D" id="3.20.20.450">
    <property type="entry name" value="EAL domain"/>
    <property type="match status" value="1"/>
</dbReference>
<organism evidence="5 6">
    <name type="scientific">Klenkia marina</name>
    <dbReference type="NCBI Taxonomy" id="1960309"/>
    <lineage>
        <taxon>Bacteria</taxon>
        <taxon>Bacillati</taxon>
        <taxon>Actinomycetota</taxon>
        <taxon>Actinomycetes</taxon>
        <taxon>Geodermatophilales</taxon>
        <taxon>Geodermatophilaceae</taxon>
        <taxon>Klenkia</taxon>
    </lineage>
</organism>
<dbReference type="InterPro" id="IPR052155">
    <property type="entry name" value="Biofilm_reg_signaling"/>
</dbReference>
<dbReference type="RefSeq" id="WP_092801248.1">
    <property type="nucleotide sequence ID" value="NZ_FMUH01000002.1"/>
</dbReference>
<dbReference type="PROSITE" id="PS50112">
    <property type="entry name" value="PAS"/>
    <property type="match status" value="1"/>
</dbReference>
<dbReference type="InterPro" id="IPR001633">
    <property type="entry name" value="EAL_dom"/>
</dbReference>
<evidence type="ECO:0000313" key="6">
    <source>
        <dbReference type="Proteomes" id="UP000198981"/>
    </source>
</evidence>
<dbReference type="Pfam" id="PF00990">
    <property type="entry name" value="GGDEF"/>
    <property type="match status" value="1"/>
</dbReference>
<evidence type="ECO:0000259" key="2">
    <source>
        <dbReference type="PROSITE" id="PS50112"/>
    </source>
</evidence>
<dbReference type="PROSITE" id="PS50883">
    <property type="entry name" value="EAL"/>
    <property type="match status" value="1"/>
</dbReference>
<dbReference type="Gene3D" id="3.30.70.270">
    <property type="match status" value="1"/>
</dbReference>
<dbReference type="CDD" id="cd01948">
    <property type="entry name" value="EAL"/>
    <property type="match status" value="1"/>
</dbReference>
<dbReference type="CDD" id="cd01949">
    <property type="entry name" value="GGDEF"/>
    <property type="match status" value="1"/>
</dbReference>
<keyword evidence="1" id="KW-0472">Membrane</keyword>
<dbReference type="AlphaFoldDB" id="A0A1G4XR31"/>
<keyword evidence="6" id="KW-1185">Reference proteome</keyword>
<evidence type="ECO:0000259" key="3">
    <source>
        <dbReference type="PROSITE" id="PS50883"/>
    </source>
</evidence>
<dbReference type="EMBL" id="FMUH01000002">
    <property type="protein sequence ID" value="SCX43662.1"/>
    <property type="molecule type" value="Genomic_DNA"/>
</dbReference>
<dbReference type="NCBIfam" id="TIGR00229">
    <property type="entry name" value="sensory_box"/>
    <property type="match status" value="1"/>
</dbReference>
<dbReference type="Proteomes" id="UP000198981">
    <property type="component" value="Unassembled WGS sequence"/>
</dbReference>
<evidence type="ECO:0000256" key="1">
    <source>
        <dbReference type="SAM" id="Phobius"/>
    </source>
</evidence>
<dbReference type="InterPro" id="IPR000160">
    <property type="entry name" value="GGDEF_dom"/>
</dbReference>
<dbReference type="InterPro" id="IPR035919">
    <property type="entry name" value="EAL_sf"/>
</dbReference>
<evidence type="ECO:0000259" key="4">
    <source>
        <dbReference type="PROSITE" id="PS50887"/>
    </source>
</evidence>
<dbReference type="PANTHER" id="PTHR44757:SF2">
    <property type="entry name" value="BIOFILM ARCHITECTURE MAINTENANCE PROTEIN MBAA"/>
    <property type="match status" value="1"/>
</dbReference>
<evidence type="ECO:0000313" key="5">
    <source>
        <dbReference type="EMBL" id="SCX43662.1"/>
    </source>
</evidence>
<dbReference type="SUPFAM" id="SSF55073">
    <property type="entry name" value="Nucleotide cyclase"/>
    <property type="match status" value="1"/>
</dbReference>
<feature type="transmembrane region" description="Helical" evidence="1">
    <location>
        <begin position="120"/>
        <end position="138"/>
    </location>
</feature>
<dbReference type="SMART" id="SM00267">
    <property type="entry name" value="GGDEF"/>
    <property type="match status" value="1"/>
</dbReference>
<name>A0A1G4XR31_9ACTN</name>
<reference evidence="6" key="1">
    <citation type="submission" date="2016-10" db="EMBL/GenBank/DDBJ databases">
        <authorList>
            <person name="Varghese N."/>
            <person name="Submissions S."/>
        </authorList>
    </citation>
    <scope>NUCLEOTIDE SEQUENCE [LARGE SCALE GENOMIC DNA]</scope>
    <source>
        <strain evidence="6">DSM 45722</strain>
    </source>
</reference>
<dbReference type="SMART" id="SM00052">
    <property type="entry name" value="EAL"/>
    <property type="match status" value="1"/>
</dbReference>
<protein>
    <submittedName>
        <fullName evidence="5">PAS domain S-box-containing protein/diguanylate cyclase (GGDEF) domain-containing protein</fullName>
    </submittedName>
</protein>
<feature type="transmembrane region" description="Helical" evidence="1">
    <location>
        <begin position="21"/>
        <end position="42"/>
    </location>
</feature>
<dbReference type="Pfam" id="PF08448">
    <property type="entry name" value="PAS_4"/>
    <property type="match status" value="1"/>
</dbReference>
<keyword evidence="1" id="KW-0812">Transmembrane</keyword>
<dbReference type="InterPro" id="IPR029787">
    <property type="entry name" value="Nucleotide_cyclase"/>
</dbReference>
<dbReference type="OrthoDB" id="23692at2"/>
<dbReference type="Pfam" id="PF00563">
    <property type="entry name" value="EAL"/>
    <property type="match status" value="1"/>
</dbReference>
<gene>
    <name evidence="5" type="ORF">SAMN03159343_1275</name>
</gene>
<dbReference type="InterPro" id="IPR000014">
    <property type="entry name" value="PAS"/>
</dbReference>
<dbReference type="SUPFAM" id="SSF141868">
    <property type="entry name" value="EAL domain-like"/>
    <property type="match status" value="1"/>
</dbReference>
<dbReference type="SMART" id="SM00091">
    <property type="entry name" value="PAS"/>
    <property type="match status" value="1"/>
</dbReference>
<dbReference type="Gene3D" id="3.30.450.20">
    <property type="entry name" value="PAS domain"/>
    <property type="match status" value="1"/>
</dbReference>
<feature type="domain" description="PAS" evidence="2">
    <location>
        <begin position="161"/>
        <end position="231"/>
    </location>
</feature>
<keyword evidence="1" id="KW-1133">Transmembrane helix</keyword>
<feature type="domain" description="GGDEF" evidence="4">
    <location>
        <begin position="313"/>
        <end position="445"/>
    </location>
</feature>
<accession>A0A1G4XR31</accession>
<dbReference type="InterPro" id="IPR035965">
    <property type="entry name" value="PAS-like_dom_sf"/>
</dbReference>